<proteinExistence type="predicted"/>
<accession>A0A0N1HC35</accession>
<dbReference type="InterPro" id="IPR018593">
    <property type="entry name" value="tRNA-endonuc_su_Sen15"/>
</dbReference>
<evidence type="ECO:0000256" key="1">
    <source>
        <dbReference type="ARBA" id="ARBA00022694"/>
    </source>
</evidence>
<dbReference type="VEuPathDB" id="FungiDB:AB675_5391"/>
<evidence type="ECO:0000259" key="2">
    <source>
        <dbReference type="Pfam" id="PF09631"/>
    </source>
</evidence>
<gene>
    <name evidence="3" type="ORF">AB675_5391</name>
</gene>
<dbReference type="InterPro" id="IPR036167">
    <property type="entry name" value="tRNA_intron_Endo_cat-like_sf"/>
</dbReference>
<dbReference type="GeneID" id="28737478"/>
<dbReference type="InterPro" id="IPR042777">
    <property type="entry name" value="Sen15_fungi"/>
</dbReference>
<dbReference type="AlphaFoldDB" id="A0A0N1HC35"/>
<dbReference type="STRING" id="1664694.A0A0N1HC35"/>
<keyword evidence="4" id="KW-1185">Reference proteome</keyword>
<dbReference type="SUPFAM" id="SSF53032">
    <property type="entry name" value="tRNA-intron endonuclease catalytic domain-like"/>
    <property type="match status" value="1"/>
</dbReference>
<evidence type="ECO:0000313" key="3">
    <source>
        <dbReference type="EMBL" id="KPI42134.1"/>
    </source>
</evidence>
<dbReference type="RefSeq" id="XP_018002097.1">
    <property type="nucleotide sequence ID" value="XM_018145598.1"/>
</dbReference>
<feature type="domain" description="tRNA-splicing endonuclease subunit Sen15" evidence="2">
    <location>
        <begin position="37"/>
        <end position="190"/>
    </location>
</feature>
<comment type="caution">
    <text evidence="3">The sequence shown here is derived from an EMBL/GenBank/DDBJ whole genome shotgun (WGS) entry which is preliminary data.</text>
</comment>
<protein>
    <recommendedName>
        <fullName evidence="2">tRNA-splicing endonuclease subunit Sen15 domain-containing protein</fullName>
    </recommendedName>
</protein>
<dbReference type="OrthoDB" id="10002170at2759"/>
<sequence length="191" mass="20588">MSAPTPSALSSLITTTTSQVSSSAPALAQVLALPTEILHNLQYQHTWKDLRLHQITADAALIDIPNDTPAKSHDTIPVIISGQPPRHVYIHPDLQSVLIQHSLSAGTAIPPQREYVIPLSIAQKDVGVETLAGVFDALPTREPIAFGKSYDTWQDPKRVLLAMKAPDGLGGDGTVAYYVCQEGEQKPRQNG</sequence>
<evidence type="ECO:0000313" key="4">
    <source>
        <dbReference type="Proteomes" id="UP000038010"/>
    </source>
</evidence>
<dbReference type="GO" id="GO:0000213">
    <property type="term" value="F:tRNA-intron lyase activity"/>
    <property type="evidence" value="ECO:0007669"/>
    <property type="project" value="TreeGrafter"/>
</dbReference>
<dbReference type="Proteomes" id="UP000038010">
    <property type="component" value="Unassembled WGS sequence"/>
</dbReference>
<dbReference type="PANTHER" id="PTHR28518:SF1">
    <property type="entry name" value="TRNA-SPLICING ENDONUCLEASE SUBUNIT SEN15"/>
    <property type="match status" value="1"/>
</dbReference>
<dbReference type="EMBL" id="LFJN01000008">
    <property type="protein sequence ID" value="KPI42134.1"/>
    <property type="molecule type" value="Genomic_DNA"/>
</dbReference>
<dbReference type="PANTHER" id="PTHR28518">
    <property type="entry name" value="TRNA-SPLICING ENDONUCLEASE SUBUNIT SEN15"/>
    <property type="match status" value="1"/>
</dbReference>
<organism evidence="3 4">
    <name type="scientific">Cyphellophora attinorum</name>
    <dbReference type="NCBI Taxonomy" id="1664694"/>
    <lineage>
        <taxon>Eukaryota</taxon>
        <taxon>Fungi</taxon>
        <taxon>Dikarya</taxon>
        <taxon>Ascomycota</taxon>
        <taxon>Pezizomycotina</taxon>
        <taxon>Eurotiomycetes</taxon>
        <taxon>Chaetothyriomycetidae</taxon>
        <taxon>Chaetothyriales</taxon>
        <taxon>Cyphellophoraceae</taxon>
        <taxon>Cyphellophora</taxon>
    </lineage>
</organism>
<reference evidence="3 4" key="1">
    <citation type="submission" date="2015-06" db="EMBL/GenBank/DDBJ databases">
        <title>Draft genome of the ant-associated black yeast Phialophora attae CBS 131958.</title>
        <authorList>
            <person name="Moreno L.F."/>
            <person name="Stielow B.J."/>
            <person name="de Hoog S."/>
            <person name="Vicente V.A."/>
            <person name="Weiss V.A."/>
            <person name="de Vries M."/>
            <person name="Cruz L.M."/>
            <person name="Souza E.M."/>
        </authorList>
    </citation>
    <scope>NUCLEOTIDE SEQUENCE [LARGE SCALE GENOMIC DNA]</scope>
    <source>
        <strain evidence="3 4">CBS 131958</strain>
    </source>
</reference>
<name>A0A0N1HC35_9EURO</name>
<keyword evidence="1" id="KW-0819">tRNA processing</keyword>
<dbReference type="GO" id="GO:0000214">
    <property type="term" value="C:tRNA-intron endonuclease complex"/>
    <property type="evidence" value="ECO:0007669"/>
    <property type="project" value="InterPro"/>
</dbReference>
<dbReference type="Pfam" id="PF09631">
    <property type="entry name" value="Sen15"/>
    <property type="match status" value="1"/>
</dbReference>
<dbReference type="GO" id="GO:0000379">
    <property type="term" value="P:tRNA-type intron splice site recognition and cleavage"/>
    <property type="evidence" value="ECO:0007669"/>
    <property type="project" value="InterPro"/>
</dbReference>